<gene>
    <name evidence="9" type="ORF">ERL59_09785</name>
</gene>
<evidence type="ECO:0000256" key="5">
    <source>
        <dbReference type="ARBA" id="ARBA00022989"/>
    </source>
</evidence>
<sequence>MVILNYLVICFIFGTTFFAIKVGIDAGVEPVFSASLRFIIAGLMVTLFFKIRKVKFPSITVLKQIVIIGFCITFGTFSTLYWAEQYIPSGLAAILSAFGPIMVLLFNKYDEKSKLSSMQILGLGASLGGVIFIASPGVKGDFDILWMIASIAIVLSQFFYSFGTIRSKKIMAEKSEISPFLLNGLQMLFGGIMLLIFSLLFEKPTLTSLTDVTVSLSILYLIVFGSIMGHGLFYWLVSKTNPVFPSTWLYVSPIIAMVLGIVFLNETIQTLSIVGSIMVLVGVFLTNQNILTEYYVKGSLFRVNQESKRNYP</sequence>
<keyword evidence="3" id="KW-1003">Cell membrane</keyword>
<dbReference type="EMBL" id="SIJB01000023">
    <property type="protein sequence ID" value="NBI29248.1"/>
    <property type="molecule type" value="Genomic_DNA"/>
</dbReference>
<evidence type="ECO:0000313" key="9">
    <source>
        <dbReference type="EMBL" id="NBI29248.1"/>
    </source>
</evidence>
<reference evidence="9 10" key="1">
    <citation type="submission" date="2019-01" db="EMBL/GenBank/DDBJ databases">
        <title>Chengkuizengella sp. nov., isolated from deep-sea sediment of East Pacific Ocean.</title>
        <authorList>
            <person name="Yang J."/>
            <person name="Lai Q."/>
            <person name="Shao Z."/>
        </authorList>
    </citation>
    <scope>NUCLEOTIDE SEQUENCE [LARGE SCALE GENOMIC DNA]</scope>
    <source>
        <strain evidence="9 10">YPA3-1-1</strain>
    </source>
</reference>
<protein>
    <submittedName>
        <fullName evidence="9">EamA family transporter</fullName>
    </submittedName>
</protein>
<evidence type="ECO:0000256" key="7">
    <source>
        <dbReference type="SAM" id="Phobius"/>
    </source>
</evidence>
<name>A0A6N9Q372_9BACL</name>
<feature type="transmembrane region" description="Helical" evidence="7">
    <location>
        <begin position="213"/>
        <end position="236"/>
    </location>
</feature>
<proteinExistence type="inferred from homology"/>
<keyword evidence="10" id="KW-1185">Reference proteome</keyword>
<comment type="similarity">
    <text evidence="2">Belongs to the EamA transporter family.</text>
</comment>
<evidence type="ECO:0000256" key="6">
    <source>
        <dbReference type="ARBA" id="ARBA00023136"/>
    </source>
</evidence>
<feature type="transmembrane region" description="Helical" evidence="7">
    <location>
        <begin position="177"/>
        <end position="201"/>
    </location>
</feature>
<dbReference type="GO" id="GO:0005886">
    <property type="term" value="C:plasma membrane"/>
    <property type="evidence" value="ECO:0007669"/>
    <property type="project" value="UniProtKB-SubCell"/>
</dbReference>
<dbReference type="InterPro" id="IPR037185">
    <property type="entry name" value="EmrE-like"/>
</dbReference>
<feature type="transmembrane region" description="Helical" evidence="7">
    <location>
        <begin position="30"/>
        <end position="49"/>
    </location>
</feature>
<dbReference type="SUPFAM" id="SSF103481">
    <property type="entry name" value="Multidrug resistance efflux transporter EmrE"/>
    <property type="match status" value="2"/>
</dbReference>
<feature type="transmembrane region" description="Helical" evidence="7">
    <location>
        <begin position="89"/>
        <end position="106"/>
    </location>
</feature>
<dbReference type="PANTHER" id="PTHR32322:SF18">
    <property type="entry name" value="S-ADENOSYLMETHIONINE_S-ADENOSYLHOMOCYSTEINE TRANSPORTER"/>
    <property type="match status" value="1"/>
</dbReference>
<comment type="caution">
    <text evidence="9">The sequence shown here is derived from an EMBL/GenBank/DDBJ whole genome shotgun (WGS) entry which is preliminary data.</text>
</comment>
<accession>A0A6N9Q372</accession>
<comment type="subcellular location">
    <subcellularLocation>
        <location evidence="1">Cell membrane</location>
        <topology evidence="1">Multi-pass membrane protein</topology>
    </subcellularLocation>
</comment>
<feature type="transmembrane region" description="Helical" evidence="7">
    <location>
        <begin position="118"/>
        <end position="138"/>
    </location>
</feature>
<dbReference type="InterPro" id="IPR050638">
    <property type="entry name" value="AA-Vitamin_Transporters"/>
</dbReference>
<organism evidence="9 10">
    <name type="scientific">Chengkuizengella marina</name>
    <dbReference type="NCBI Taxonomy" id="2507566"/>
    <lineage>
        <taxon>Bacteria</taxon>
        <taxon>Bacillati</taxon>
        <taxon>Bacillota</taxon>
        <taxon>Bacilli</taxon>
        <taxon>Bacillales</taxon>
        <taxon>Paenibacillaceae</taxon>
        <taxon>Chengkuizengella</taxon>
    </lineage>
</organism>
<dbReference type="InterPro" id="IPR000620">
    <property type="entry name" value="EamA_dom"/>
</dbReference>
<keyword evidence="4 7" id="KW-0812">Transmembrane</keyword>
<feature type="transmembrane region" description="Helical" evidence="7">
    <location>
        <begin position="7"/>
        <end position="24"/>
    </location>
</feature>
<feature type="transmembrane region" description="Helical" evidence="7">
    <location>
        <begin position="248"/>
        <end position="265"/>
    </location>
</feature>
<evidence type="ECO:0000313" key="10">
    <source>
        <dbReference type="Proteomes" id="UP000448943"/>
    </source>
</evidence>
<dbReference type="PANTHER" id="PTHR32322">
    <property type="entry name" value="INNER MEMBRANE TRANSPORTER"/>
    <property type="match status" value="1"/>
</dbReference>
<keyword evidence="6 7" id="KW-0472">Membrane</keyword>
<dbReference type="AlphaFoldDB" id="A0A6N9Q372"/>
<dbReference type="OrthoDB" id="9812547at2"/>
<keyword evidence="5 7" id="KW-1133">Transmembrane helix</keyword>
<evidence type="ECO:0000256" key="4">
    <source>
        <dbReference type="ARBA" id="ARBA00022692"/>
    </source>
</evidence>
<dbReference type="Proteomes" id="UP000448943">
    <property type="component" value="Unassembled WGS sequence"/>
</dbReference>
<evidence type="ECO:0000256" key="2">
    <source>
        <dbReference type="ARBA" id="ARBA00007362"/>
    </source>
</evidence>
<feature type="transmembrane region" description="Helical" evidence="7">
    <location>
        <begin position="271"/>
        <end position="292"/>
    </location>
</feature>
<feature type="domain" description="EamA" evidence="8">
    <location>
        <begin position="148"/>
        <end position="287"/>
    </location>
</feature>
<dbReference type="RefSeq" id="WP_160646046.1">
    <property type="nucleotide sequence ID" value="NZ_SIJB01000023.1"/>
</dbReference>
<evidence type="ECO:0000259" key="8">
    <source>
        <dbReference type="Pfam" id="PF00892"/>
    </source>
</evidence>
<evidence type="ECO:0000256" key="1">
    <source>
        <dbReference type="ARBA" id="ARBA00004651"/>
    </source>
</evidence>
<dbReference type="Pfam" id="PF00892">
    <property type="entry name" value="EamA"/>
    <property type="match status" value="2"/>
</dbReference>
<feature type="transmembrane region" description="Helical" evidence="7">
    <location>
        <begin position="144"/>
        <end position="165"/>
    </location>
</feature>
<feature type="domain" description="EamA" evidence="8">
    <location>
        <begin position="3"/>
        <end position="134"/>
    </location>
</feature>
<evidence type="ECO:0000256" key="3">
    <source>
        <dbReference type="ARBA" id="ARBA00022475"/>
    </source>
</evidence>
<feature type="transmembrane region" description="Helical" evidence="7">
    <location>
        <begin position="61"/>
        <end position="83"/>
    </location>
</feature>